<reference evidence="2 3" key="1">
    <citation type="submission" date="2016-04" db="EMBL/GenBank/DDBJ databases">
        <title>A degradative enzymes factory behind the ericoid mycorrhizal symbiosis.</title>
        <authorList>
            <consortium name="DOE Joint Genome Institute"/>
            <person name="Martino E."/>
            <person name="Morin E."/>
            <person name="Grelet G."/>
            <person name="Kuo A."/>
            <person name="Kohler A."/>
            <person name="Daghino S."/>
            <person name="Barry K."/>
            <person name="Choi C."/>
            <person name="Cichocki N."/>
            <person name="Clum A."/>
            <person name="Copeland A."/>
            <person name="Hainaut M."/>
            <person name="Haridas S."/>
            <person name="Labutti K."/>
            <person name="Lindquist E."/>
            <person name="Lipzen A."/>
            <person name="Khouja H.-R."/>
            <person name="Murat C."/>
            <person name="Ohm R."/>
            <person name="Olson A."/>
            <person name="Spatafora J."/>
            <person name="Veneault-Fourrey C."/>
            <person name="Henrissat B."/>
            <person name="Grigoriev I."/>
            <person name="Martin F."/>
            <person name="Perotto S."/>
        </authorList>
    </citation>
    <scope>NUCLEOTIDE SEQUENCE [LARGE SCALE GENOMIC DNA]</scope>
    <source>
        <strain evidence="2 3">F</strain>
    </source>
</reference>
<evidence type="ECO:0000313" key="2">
    <source>
        <dbReference type="EMBL" id="PMD41575.1"/>
    </source>
</evidence>
<sequence length="284" mass="32603">MPTGKKTGFNAPPTMDFNPESMGRVMPTGDNELEKTSIQDSKAIWVGQAAPADEGEVEEDSHVIETINPPSSNHDRRSLEHLRAKVARQLRNLERILAAKKKYSAASLMSIFLYDASYLSLPSPPLSVSRLDHEVRHIIEVFEEQRKLEISRIQGYALSTLSQDKMSSSTPCLSVGSIYRKLYHRFLACRILKRTQTIHNRRTFIPSYESVTIEEDNTDNEWISESRVEKVQRSLEASGIKISHAARKWNDDQHRYGCFQPSLLRWSWTTFEDVESEDYPNEEQ</sequence>
<dbReference type="OrthoDB" id="3559646at2759"/>
<protein>
    <submittedName>
        <fullName evidence="2">Uncharacterized protein</fullName>
    </submittedName>
</protein>
<evidence type="ECO:0000256" key="1">
    <source>
        <dbReference type="SAM" id="MobiDB-lite"/>
    </source>
</evidence>
<dbReference type="Proteomes" id="UP000235786">
    <property type="component" value="Unassembled WGS sequence"/>
</dbReference>
<dbReference type="EMBL" id="KZ613944">
    <property type="protein sequence ID" value="PMD41575.1"/>
    <property type="molecule type" value="Genomic_DNA"/>
</dbReference>
<gene>
    <name evidence="2" type="ORF">L207DRAFT_528188</name>
</gene>
<name>A0A2J6RSS0_HYAVF</name>
<evidence type="ECO:0000313" key="3">
    <source>
        <dbReference type="Proteomes" id="UP000235786"/>
    </source>
</evidence>
<proteinExistence type="predicted"/>
<keyword evidence="3" id="KW-1185">Reference proteome</keyword>
<accession>A0A2J6RSS0</accession>
<organism evidence="2 3">
    <name type="scientific">Hyaloscypha variabilis (strain UAMH 11265 / GT02V1 / F)</name>
    <name type="common">Meliniomyces variabilis</name>
    <dbReference type="NCBI Taxonomy" id="1149755"/>
    <lineage>
        <taxon>Eukaryota</taxon>
        <taxon>Fungi</taxon>
        <taxon>Dikarya</taxon>
        <taxon>Ascomycota</taxon>
        <taxon>Pezizomycotina</taxon>
        <taxon>Leotiomycetes</taxon>
        <taxon>Helotiales</taxon>
        <taxon>Hyaloscyphaceae</taxon>
        <taxon>Hyaloscypha</taxon>
        <taxon>Hyaloscypha variabilis</taxon>
    </lineage>
</organism>
<feature type="region of interest" description="Disordered" evidence="1">
    <location>
        <begin position="1"/>
        <end position="30"/>
    </location>
</feature>
<dbReference type="AlphaFoldDB" id="A0A2J6RSS0"/>